<dbReference type="EMBL" id="UFQS01000518">
    <property type="protein sequence ID" value="SSX04535.1"/>
    <property type="molecule type" value="Genomic_DNA"/>
</dbReference>
<reference evidence="5" key="2">
    <citation type="submission" date="2018-07" db="EMBL/GenBank/DDBJ databases">
        <authorList>
            <person name="Quirk P.G."/>
            <person name="Krulwich T.A."/>
        </authorList>
    </citation>
    <scope>NUCLEOTIDE SEQUENCE</scope>
</reference>
<dbReference type="InterPro" id="IPR001254">
    <property type="entry name" value="Trypsin_dom"/>
</dbReference>
<dbReference type="SMART" id="SM00020">
    <property type="entry name" value="Tryp_SPc"/>
    <property type="match status" value="1"/>
</dbReference>
<organism evidence="5">
    <name type="scientific">Culicoides sonorensis</name>
    <name type="common">Biting midge</name>
    <dbReference type="NCBI Taxonomy" id="179676"/>
    <lineage>
        <taxon>Eukaryota</taxon>
        <taxon>Metazoa</taxon>
        <taxon>Ecdysozoa</taxon>
        <taxon>Arthropoda</taxon>
        <taxon>Hexapoda</taxon>
        <taxon>Insecta</taxon>
        <taxon>Pterygota</taxon>
        <taxon>Neoptera</taxon>
        <taxon>Endopterygota</taxon>
        <taxon>Diptera</taxon>
        <taxon>Nematocera</taxon>
        <taxon>Chironomoidea</taxon>
        <taxon>Ceratopogonidae</taxon>
        <taxon>Ceratopogoninae</taxon>
        <taxon>Culicoides</taxon>
        <taxon>Monoculicoides</taxon>
    </lineage>
</organism>
<name>A0A336MFQ1_CULSO</name>
<evidence type="ECO:0000313" key="5">
    <source>
        <dbReference type="EMBL" id="SSX24898.1"/>
    </source>
</evidence>
<dbReference type="PANTHER" id="PTHR24260">
    <property type="match status" value="1"/>
</dbReference>
<accession>A0A336MFQ1</accession>
<dbReference type="Gene3D" id="2.40.10.10">
    <property type="entry name" value="Trypsin-like serine proteases"/>
    <property type="match status" value="1"/>
</dbReference>
<dbReference type="AlphaFoldDB" id="A0A336MFQ1"/>
<reference evidence="4" key="1">
    <citation type="submission" date="2018-04" db="EMBL/GenBank/DDBJ databases">
        <authorList>
            <person name="Go L.Y."/>
            <person name="Mitchell J.A."/>
        </authorList>
    </citation>
    <scope>NUCLEOTIDE SEQUENCE</scope>
    <source>
        <tissue evidence="4">Whole organism</tissue>
    </source>
</reference>
<dbReference type="Pfam" id="PF00089">
    <property type="entry name" value="Trypsin"/>
    <property type="match status" value="1"/>
</dbReference>
<evidence type="ECO:0000313" key="4">
    <source>
        <dbReference type="EMBL" id="SSX04535.1"/>
    </source>
</evidence>
<protein>
    <submittedName>
        <fullName evidence="5">CSON011684 protein</fullName>
    </submittedName>
</protein>
<dbReference type="InterPro" id="IPR051333">
    <property type="entry name" value="CLIP_Serine_Protease"/>
</dbReference>
<dbReference type="VEuPathDB" id="VectorBase:CSON011684"/>
<dbReference type="PANTHER" id="PTHR24260:SF136">
    <property type="entry name" value="GH08193P-RELATED"/>
    <property type="match status" value="1"/>
</dbReference>
<evidence type="ECO:0000256" key="1">
    <source>
        <dbReference type="ARBA" id="ARBA00024195"/>
    </source>
</evidence>
<proteinExistence type="inferred from homology"/>
<dbReference type="SUPFAM" id="SSF50494">
    <property type="entry name" value="Trypsin-like serine proteases"/>
    <property type="match status" value="1"/>
</dbReference>
<feature type="signal peptide" evidence="2">
    <location>
        <begin position="1"/>
        <end position="19"/>
    </location>
</feature>
<dbReference type="CDD" id="cd00190">
    <property type="entry name" value="Tryp_SPc"/>
    <property type="match status" value="1"/>
</dbReference>
<evidence type="ECO:0000259" key="3">
    <source>
        <dbReference type="PROSITE" id="PS50240"/>
    </source>
</evidence>
<feature type="chain" id="PRO_5033343390" evidence="2">
    <location>
        <begin position="20"/>
        <end position="251"/>
    </location>
</feature>
<dbReference type="GO" id="GO:0006508">
    <property type="term" value="P:proteolysis"/>
    <property type="evidence" value="ECO:0007669"/>
    <property type="project" value="InterPro"/>
</dbReference>
<feature type="domain" description="Peptidase S1" evidence="3">
    <location>
        <begin position="23"/>
        <end position="251"/>
    </location>
</feature>
<dbReference type="GO" id="GO:0004252">
    <property type="term" value="F:serine-type endopeptidase activity"/>
    <property type="evidence" value="ECO:0007669"/>
    <property type="project" value="InterPro"/>
</dbReference>
<sequence>MKFILTLNIILISFYFAEPSPYILGGNEVSDGEIPYQAFLNIESSQNKTKTCTGTLIKPDLILTSALCGFDFNLGYAIFGVSNIEDVSSSLNADVVVIKNVTIHENFNGTTLKNNVALVYLNRPARLKDGFIETITLPQNINENTLIGFDVSVSGWGPEPSYLKRAQVTVISNLSCKIRFENVLETEICAGSSTTAGPCTSADNGAPIVTVDRETGKKMQIGIYSYSNGCAYGNTVVYTRISSYLAWIEEN</sequence>
<dbReference type="InterPro" id="IPR043504">
    <property type="entry name" value="Peptidase_S1_PA_chymotrypsin"/>
</dbReference>
<dbReference type="InterPro" id="IPR009003">
    <property type="entry name" value="Peptidase_S1_PA"/>
</dbReference>
<dbReference type="OMA" id="GCAYGNT"/>
<dbReference type="PROSITE" id="PS50240">
    <property type="entry name" value="TRYPSIN_DOM"/>
    <property type="match status" value="1"/>
</dbReference>
<gene>
    <name evidence="5" type="primary">CSON011684</name>
</gene>
<comment type="similarity">
    <text evidence="1">Belongs to the peptidase S1 family. CLIP subfamily.</text>
</comment>
<evidence type="ECO:0000256" key="2">
    <source>
        <dbReference type="SAM" id="SignalP"/>
    </source>
</evidence>
<dbReference type="EMBL" id="UFQT01000518">
    <property type="protein sequence ID" value="SSX24898.1"/>
    <property type="molecule type" value="Genomic_DNA"/>
</dbReference>
<keyword evidence="2" id="KW-0732">Signal</keyword>